<reference evidence="1 2" key="1">
    <citation type="journal article" date="2015" name="Genome Announc.">
        <title>Draft Genome Sequence of Brevibacillus brevis DZQ7, a Plant Growth-Promoting Rhizobacterium with Broad-Spectrum Antimicrobial Activity.</title>
        <authorList>
            <person name="Hou Q."/>
            <person name="Wang C."/>
            <person name="Hou X."/>
            <person name="Xia Z."/>
            <person name="Ye J."/>
            <person name="Liu K."/>
            <person name="Liu H."/>
            <person name="Wang J."/>
            <person name="Guo H."/>
            <person name="Yu X."/>
            <person name="Yang Y."/>
            <person name="Du B."/>
            <person name="Ding Y."/>
        </authorList>
    </citation>
    <scope>NUCLEOTIDE SEQUENCE [LARGE SCALE GENOMIC DNA]</scope>
    <source>
        <strain evidence="1 2">DZQ7</strain>
    </source>
</reference>
<evidence type="ECO:0000313" key="1">
    <source>
        <dbReference type="EMBL" id="AWX56354.1"/>
    </source>
</evidence>
<name>A0A2Z4MIS0_BREBE</name>
<dbReference type="EMBL" id="CP030117">
    <property type="protein sequence ID" value="AWX56354.1"/>
    <property type="molecule type" value="Genomic_DNA"/>
</dbReference>
<proteinExistence type="predicted"/>
<dbReference type="AlphaFoldDB" id="A0A2Z4MIS0"/>
<dbReference type="Proteomes" id="UP000036061">
    <property type="component" value="Chromosome"/>
</dbReference>
<accession>A0A2Z4MIS0</accession>
<evidence type="ECO:0000313" key="2">
    <source>
        <dbReference type="Proteomes" id="UP000036061"/>
    </source>
</evidence>
<gene>
    <name evidence="1" type="ORF">AB432_015490</name>
</gene>
<organism evidence="1 2">
    <name type="scientific">Brevibacillus brevis</name>
    <name type="common">Bacillus brevis</name>
    <dbReference type="NCBI Taxonomy" id="1393"/>
    <lineage>
        <taxon>Bacteria</taxon>
        <taxon>Bacillati</taxon>
        <taxon>Bacillota</taxon>
        <taxon>Bacilli</taxon>
        <taxon>Bacillales</taxon>
        <taxon>Paenibacillaceae</taxon>
        <taxon>Brevibacillus</taxon>
    </lineage>
</organism>
<sequence>MCERRGVVIGAKIEIFVDGSHSSSAFVEKVKALCCSKCEVVVHNKLEQSVEGEFEEKTKVYGIEALPAVTMDGKVVDMEKVNAVKKEHGR</sequence>
<protein>
    <submittedName>
        <fullName evidence="1">Glutaredoxin</fullName>
    </submittedName>
</protein>